<dbReference type="EMBL" id="BAABIM010000001">
    <property type="protein sequence ID" value="GAA4672669.1"/>
    <property type="molecule type" value="Genomic_DNA"/>
</dbReference>
<evidence type="ECO:0000313" key="2">
    <source>
        <dbReference type="EMBL" id="GAA4672669.1"/>
    </source>
</evidence>
<proteinExistence type="predicted"/>
<keyword evidence="2" id="KW-0489">Methyltransferase</keyword>
<dbReference type="GO" id="GO:0032259">
    <property type="term" value="P:methylation"/>
    <property type="evidence" value="ECO:0007669"/>
    <property type="project" value="UniProtKB-KW"/>
</dbReference>
<dbReference type="GO" id="GO:0008168">
    <property type="term" value="F:methyltransferase activity"/>
    <property type="evidence" value="ECO:0007669"/>
    <property type="project" value="UniProtKB-KW"/>
</dbReference>
<comment type="caution">
    <text evidence="2">The sequence shown here is derived from an EMBL/GenBank/DDBJ whole genome shotgun (WGS) entry which is preliminary data.</text>
</comment>
<feature type="domain" description="Methyltransferase FkbM" evidence="1">
    <location>
        <begin position="12"/>
        <end position="172"/>
    </location>
</feature>
<dbReference type="Proteomes" id="UP001500621">
    <property type="component" value="Unassembled WGS sequence"/>
</dbReference>
<dbReference type="InterPro" id="IPR006342">
    <property type="entry name" value="FkbM_mtfrase"/>
</dbReference>
<evidence type="ECO:0000313" key="3">
    <source>
        <dbReference type="Proteomes" id="UP001500621"/>
    </source>
</evidence>
<dbReference type="InterPro" id="IPR053188">
    <property type="entry name" value="FkbM_Methyltransferase"/>
</dbReference>
<keyword evidence="3" id="KW-1185">Reference proteome</keyword>
<evidence type="ECO:0000259" key="1">
    <source>
        <dbReference type="Pfam" id="PF05050"/>
    </source>
</evidence>
<dbReference type="Gene3D" id="3.40.50.150">
    <property type="entry name" value="Vaccinia Virus protein VP39"/>
    <property type="match status" value="1"/>
</dbReference>
<dbReference type="PANTHER" id="PTHR36973">
    <property type="entry name" value="SLL1456 PROTEIN-RELATED"/>
    <property type="match status" value="1"/>
</dbReference>
<reference evidence="3" key="1">
    <citation type="journal article" date="2019" name="Int. J. Syst. Evol. Microbiol.">
        <title>The Global Catalogue of Microorganisms (GCM) 10K type strain sequencing project: providing services to taxonomists for standard genome sequencing and annotation.</title>
        <authorList>
            <consortium name="The Broad Institute Genomics Platform"/>
            <consortium name="The Broad Institute Genome Sequencing Center for Infectious Disease"/>
            <person name="Wu L."/>
            <person name="Ma J."/>
        </authorList>
    </citation>
    <scope>NUCLEOTIDE SEQUENCE [LARGE SCALE GENOMIC DNA]</scope>
    <source>
        <strain evidence="3">JCM 18127</strain>
    </source>
</reference>
<dbReference type="PANTHER" id="PTHR36973:SF4">
    <property type="entry name" value="NODULATION PROTEIN"/>
    <property type="match status" value="1"/>
</dbReference>
<name>A0ABP8VVC9_9ACTN</name>
<dbReference type="Pfam" id="PF05050">
    <property type="entry name" value="Methyltransf_21"/>
    <property type="match status" value="1"/>
</dbReference>
<keyword evidence="2" id="KW-0808">Transferase</keyword>
<dbReference type="NCBIfam" id="TIGR01444">
    <property type="entry name" value="fkbM_fam"/>
    <property type="match status" value="1"/>
</dbReference>
<sequence>MLTRHGVDLVLDVGAAGGGYGSELREFGYRGRIVSFEPMRAAFDRLTATRTGDDAWDAHQCALGAEPGTAEINVASNSDSSSLLPMADRHRAAAPAVDYVGTEQVRVERLDDVAGPLLSASRRPFLKLDTQGFEKQVLAGGPETLARCVGLQLELSFVPLYEGGLLVDEAVSMAYGAGFHLVGLEPGFADPDGQVLQADGVFFRV</sequence>
<organism evidence="2 3">
    <name type="scientific">Nocardioides nanhaiensis</name>
    <dbReference type="NCBI Taxonomy" id="1476871"/>
    <lineage>
        <taxon>Bacteria</taxon>
        <taxon>Bacillati</taxon>
        <taxon>Actinomycetota</taxon>
        <taxon>Actinomycetes</taxon>
        <taxon>Propionibacteriales</taxon>
        <taxon>Nocardioidaceae</taxon>
        <taxon>Nocardioides</taxon>
    </lineage>
</organism>
<dbReference type="InterPro" id="IPR029063">
    <property type="entry name" value="SAM-dependent_MTases_sf"/>
</dbReference>
<protein>
    <submittedName>
        <fullName evidence="2">FkbM family methyltransferase</fullName>
    </submittedName>
</protein>
<accession>A0ABP8VVC9</accession>
<dbReference type="SUPFAM" id="SSF53335">
    <property type="entry name" value="S-adenosyl-L-methionine-dependent methyltransferases"/>
    <property type="match status" value="1"/>
</dbReference>
<gene>
    <name evidence="2" type="ORF">GCM10023226_06960</name>
</gene>